<reference evidence="2 3" key="1">
    <citation type="submission" date="2019-03" db="EMBL/GenBank/DDBJ databases">
        <title>Genomic Encyclopedia of Type Strains, Phase IV (KMG-IV): sequencing the most valuable type-strain genomes for metagenomic binning, comparative biology and taxonomic classification.</title>
        <authorList>
            <person name="Goeker M."/>
        </authorList>
    </citation>
    <scope>NUCLEOTIDE SEQUENCE [LARGE SCALE GENOMIC DNA]</scope>
    <source>
        <strain evidence="2 3">DSM 21667</strain>
    </source>
</reference>
<evidence type="ECO:0000313" key="3">
    <source>
        <dbReference type="Proteomes" id="UP000295293"/>
    </source>
</evidence>
<organism evidence="2 3">
    <name type="scientific">Tahibacter aquaticus</name>
    <dbReference type="NCBI Taxonomy" id="520092"/>
    <lineage>
        <taxon>Bacteria</taxon>
        <taxon>Pseudomonadati</taxon>
        <taxon>Pseudomonadota</taxon>
        <taxon>Gammaproteobacteria</taxon>
        <taxon>Lysobacterales</taxon>
        <taxon>Rhodanobacteraceae</taxon>
        <taxon>Tahibacter</taxon>
    </lineage>
</organism>
<keyword evidence="3" id="KW-1185">Reference proteome</keyword>
<name>A0A4R6Z092_9GAMM</name>
<protein>
    <submittedName>
        <fullName evidence="2">Uncharacterized protein</fullName>
    </submittedName>
</protein>
<proteinExistence type="predicted"/>
<evidence type="ECO:0000256" key="1">
    <source>
        <dbReference type="SAM" id="MobiDB-lite"/>
    </source>
</evidence>
<comment type="caution">
    <text evidence="2">The sequence shown here is derived from an EMBL/GenBank/DDBJ whole genome shotgun (WGS) entry which is preliminary data.</text>
</comment>
<dbReference type="RefSeq" id="WP_133818455.1">
    <property type="nucleotide sequence ID" value="NZ_SNZH01000005.1"/>
</dbReference>
<accession>A0A4R6Z092</accession>
<dbReference type="AlphaFoldDB" id="A0A4R6Z092"/>
<dbReference type="Proteomes" id="UP000295293">
    <property type="component" value="Unassembled WGS sequence"/>
</dbReference>
<gene>
    <name evidence="2" type="ORF">DFR29_105126</name>
</gene>
<feature type="compositionally biased region" description="Pro residues" evidence="1">
    <location>
        <begin position="49"/>
        <end position="63"/>
    </location>
</feature>
<evidence type="ECO:0000313" key="2">
    <source>
        <dbReference type="EMBL" id="TDR44943.1"/>
    </source>
</evidence>
<feature type="region of interest" description="Disordered" evidence="1">
    <location>
        <begin position="40"/>
        <end position="83"/>
    </location>
</feature>
<dbReference type="OrthoDB" id="9781927at2"/>
<sequence>MNIISLGDLLIAFDTLKIDTPQQREEVCRLLLAEPPADAVRTGTVARTPAPPQLPAAKPPNPQEPAGLAPATPPQLPYEPAGQPADAAAEFDYRAFDHAAPAPIDCIRIEAGGGQLLHPGDGAVAAAEPLLERSWERRVLGALLATDAALGSLDERALIRQLLRGRPVRKLPRRIRPTMQRGAQVLLDRHLSMMVFFADQTHLRHVIQGIVGRERVQVLRCVGFPPAARSIASEPPAADLSAPGRHSRKMLQCAVAEPGSEKWHEYRPPPPQTPVLIVSDLGLVRGAHVPQPFEWARWLNFTELLQANRNPLYALVPDEAERCLDALRERVRVLAWDRHTRPSHARQLRRARAWQRSP</sequence>
<dbReference type="EMBL" id="SNZH01000005">
    <property type="protein sequence ID" value="TDR44943.1"/>
    <property type="molecule type" value="Genomic_DNA"/>
</dbReference>